<dbReference type="EMBL" id="BAABFN010000002">
    <property type="protein sequence ID" value="GAA4308655.1"/>
    <property type="molecule type" value="Genomic_DNA"/>
</dbReference>
<keyword evidence="5" id="KW-1003">Cell membrane</keyword>
<comment type="subcellular location">
    <subcellularLocation>
        <location evidence="1">Cell membrane</location>
        <topology evidence="1">Single-pass membrane protein</topology>
    </subcellularLocation>
</comment>
<dbReference type="InterPro" id="IPR003849">
    <property type="entry name" value="Preprotein_translocase_YajC"/>
</dbReference>
<dbReference type="PANTHER" id="PTHR33909">
    <property type="entry name" value="SEC TRANSLOCON ACCESSORY COMPLEX SUBUNIT YAJC"/>
    <property type="match status" value="1"/>
</dbReference>
<evidence type="ECO:0000256" key="4">
    <source>
        <dbReference type="ARBA" id="ARBA00022448"/>
    </source>
</evidence>
<evidence type="ECO:0000256" key="2">
    <source>
        <dbReference type="ARBA" id="ARBA00006742"/>
    </source>
</evidence>
<reference evidence="13" key="1">
    <citation type="journal article" date="2019" name="Int. J. Syst. Evol. Microbiol.">
        <title>The Global Catalogue of Microorganisms (GCM) 10K type strain sequencing project: providing services to taxonomists for standard genome sequencing and annotation.</title>
        <authorList>
            <consortium name="The Broad Institute Genomics Platform"/>
            <consortium name="The Broad Institute Genome Sequencing Center for Infectious Disease"/>
            <person name="Wu L."/>
            <person name="Ma J."/>
        </authorList>
    </citation>
    <scope>NUCLEOTIDE SEQUENCE [LARGE SCALE GENOMIC DNA]</scope>
    <source>
        <strain evidence="13">JCM 17664</strain>
    </source>
</reference>
<dbReference type="PANTHER" id="PTHR33909:SF1">
    <property type="entry name" value="SEC TRANSLOCON ACCESSORY COMPLEX SUBUNIT YAJC"/>
    <property type="match status" value="1"/>
</dbReference>
<keyword evidence="9" id="KW-0811">Translocation</keyword>
<accession>A0ABP8FQ54</accession>
<evidence type="ECO:0000256" key="9">
    <source>
        <dbReference type="ARBA" id="ARBA00023010"/>
    </source>
</evidence>
<keyword evidence="10 11" id="KW-0472">Membrane</keyword>
<evidence type="ECO:0000256" key="8">
    <source>
        <dbReference type="ARBA" id="ARBA00022989"/>
    </source>
</evidence>
<dbReference type="NCBIfam" id="TIGR00739">
    <property type="entry name" value="yajC"/>
    <property type="match status" value="1"/>
</dbReference>
<keyword evidence="4" id="KW-0813">Transport</keyword>
<keyword evidence="8 11" id="KW-1133">Transmembrane helix</keyword>
<evidence type="ECO:0000313" key="13">
    <source>
        <dbReference type="Proteomes" id="UP001501207"/>
    </source>
</evidence>
<organism evidence="12 13">
    <name type="scientific">Compostibacter hankyongensis</name>
    <dbReference type="NCBI Taxonomy" id="1007089"/>
    <lineage>
        <taxon>Bacteria</taxon>
        <taxon>Pseudomonadati</taxon>
        <taxon>Bacteroidota</taxon>
        <taxon>Chitinophagia</taxon>
        <taxon>Chitinophagales</taxon>
        <taxon>Chitinophagaceae</taxon>
        <taxon>Compostibacter</taxon>
    </lineage>
</organism>
<evidence type="ECO:0000256" key="7">
    <source>
        <dbReference type="ARBA" id="ARBA00022927"/>
    </source>
</evidence>
<evidence type="ECO:0000256" key="3">
    <source>
        <dbReference type="ARBA" id="ARBA00014962"/>
    </source>
</evidence>
<dbReference type="RefSeq" id="WP_344978076.1">
    <property type="nucleotide sequence ID" value="NZ_BAABFN010000002.1"/>
</dbReference>
<evidence type="ECO:0000256" key="10">
    <source>
        <dbReference type="ARBA" id="ARBA00023136"/>
    </source>
</evidence>
<dbReference type="Pfam" id="PF02699">
    <property type="entry name" value="YajC"/>
    <property type="match status" value="1"/>
</dbReference>
<comment type="similarity">
    <text evidence="2">Belongs to the YajC family.</text>
</comment>
<protein>
    <recommendedName>
        <fullName evidence="3">Sec translocon accessory complex subunit YajC</fullName>
    </recommendedName>
</protein>
<evidence type="ECO:0000256" key="1">
    <source>
        <dbReference type="ARBA" id="ARBA00004162"/>
    </source>
</evidence>
<gene>
    <name evidence="12" type="ORF">GCM10023143_16180</name>
</gene>
<evidence type="ECO:0000256" key="6">
    <source>
        <dbReference type="ARBA" id="ARBA00022692"/>
    </source>
</evidence>
<keyword evidence="6 11" id="KW-0812">Transmembrane</keyword>
<name>A0ABP8FQ54_9BACT</name>
<dbReference type="SMART" id="SM01323">
    <property type="entry name" value="YajC"/>
    <property type="match status" value="1"/>
</dbReference>
<keyword evidence="7" id="KW-0653">Protein transport</keyword>
<proteinExistence type="inferred from homology"/>
<feature type="transmembrane region" description="Helical" evidence="11">
    <location>
        <begin position="20"/>
        <end position="38"/>
    </location>
</feature>
<sequence>MYLTSMTFLMMGQNGSPNPTSSLIFIGGMLVVMYLFMIRPQAKKAKQQKAFNASIQKGERVVTIAGIHGRISKINEDDTLQLEVSPGSYMTIERSAISMEYTTAQQKKAQGTTGAEVKK</sequence>
<keyword evidence="13" id="KW-1185">Reference proteome</keyword>
<evidence type="ECO:0000313" key="12">
    <source>
        <dbReference type="EMBL" id="GAA4308655.1"/>
    </source>
</evidence>
<evidence type="ECO:0000256" key="11">
    <source>
        <dbReference type="SAM" id="Phobius"/>
    </source>
</evidence>
<dbReference type="PRINTS" id="PR01853">
    <property type="entry name" value="YAJCTRNLCASE"/>
</dbReference>
<comment type="caution">
    <text evidence="12">The sequence shown here is derived from an EMBL/GenBank/DDBJ whole genome shotgun (WGS) entry which is preliminary data.</text>
</comment>
<dbReference type="Proteomes" id="UP001501207">
    <property type="component" value="Unassembled WGS sequence"/>
</dbReference>
<evidence type="ECO:0000256" key="5">
    <source>
        <dbReference type="ARBA" id="ARBA00022475"/>
    </source>
</evidence>